<dbReference type="InterPro" id="IPR003141">
    <property type="entry name" value="Pol/His_phosphatase_N"/>
</dbReference>
<evidence type="ECO:0000256" key="5">
    <source>
        <dbReference type="ARBA" id="ARBA00022679"/>
    </source>
</evidence>
<comment type="catalytic activity">
    <reaction evidence="10">
        <text>DNA(n) + a 2'-deoxyribonucleoside 5'-triphosphate = DNA(n+1) + diphosphate</text>
        <dbReference type="Rhea" id="RHEA:22508"/>
        <dbReference type="Rhea" id="RHEA-COMP:17339"/>
        <dbReference type="Rhea" id="RHEA-COMP:17340"/>
        <dbReference type="ChEBI" id="CHEBI:33019"/>
        <dbReference type="ChEBI" id="CHEBI:61560"/>
        <dbReference type="ChEBI" id="CHEBI:173112"/>
        <dbReference type="EC" id="2.7.7.7"/>
    </reaction>
</comment>
<dbReference type="PANTHER" id="PTHR32294:SF0">
    <property type="entry name" value="DNA POLYMERASE III SUBUNIT ALPHA"/>
    <property type="match status" value="1"/>
</dbReference>
<proteinExistence type="inferred from homology"/>
<keyword evidence="6 13" id="KW-0548">Nucleotidyltransferase</keyword>
<dbReference type="GO" id="GO:0006260">
    <property type="term" value="P:DNA replication"/>
    <property type="evidence" value="ECO:0007669"/>
    <property type="project" value="UniProtKB-KW"/>
</dbReference>
<dbReference type="Pfam" id="PF07733">
    <property type="entry name" value="DNA_pol3_alpha"/>
    <property type="match status" value="1"/>
</dbReference>
<dbReference type="GO" id="GO:0003887">
    <property type="term" value="F:DNA-directed DNA polymerase activity"/>
    <property type="evidence" value="ECO:0007669"/>
    <property type="project" value="UniProtKB-KW"/>
</dbReference>
<keyword evidence="5 13" id="KW-0808">Transferase</keyword>
<dbReference type="GO" id="GO:0003676">
    <property type="term" value="F:nucleic acid binding"/>
    <property type="evidence" value="ECO:0007669"/>
    <property type="project" value="InterPro"/>
</dbReference>
<dbReference type="InterPro" id="IPR040982">
    <property type="entry name" value="DNA_pol3_finger"/>
</dbReference>
<comment type="similarity">
    <text evidence="2">Belongs to the DNA polymerase type-C family. DnaE subfamily.</text>
</comment>
<dbReference type="GO" id="GO:0008408">
    <property type="term" value="F:3'-5' exonuclease activity"/>
    <property type="evidence" value="ECO:0007669"/>
    <property type="project" value="InterPro"/>
</dbReference>
<dbReference type="RefSeq" id="WP_353948124.1">
    <property type="nucleotide sequence ID" value="NZ_CP159510.1"/>
</dbReference>
<reference evidence="13" key="1">
    <citation type="submission" date="2024-06" db="EMBL/GenBank/DDBJ databases">
        <authorList>
            <person name="Fan A."/>
            <person name="Zhang F.Y."/>
            <person name="Zhang L."/>
        </authorList>
    </citation>
    <scope>NUCLEOTIDE SEQUENCE</scope>
    <source>
        <strain evidence="13">Y61</strain>
    </source>
</reference>
<dbReference type="Pfam" id="PF02811">
    <property type="entry name" value="PHP"/>
    <property type="match status" value="1"/>
</dbReference>
<evidence type="ECO:0000259" key="12">
    <source>
        <dbReference type="SMART" id="SM00481"/>
    </source>
</evidence>
<evidence type="ECO:0000256" key="1">
    <source>
        <dbReference type="ARBA" id="ARBA00004496"/>
    </source>
</evidence>
<evidence type="ECO:0000256" key="8">
    <source>
        <dbReference type="ARBA" id="ARBA00022932"/>
    </source>
</evidence>
<gene>
    <name evidence="13" type="primary">dnaE</name>
    <name evidence="13" type="ORF">ABNN70_13890</name>
</gene>
<name>A0AAU8IFD8_9BACL</name>
<dbReference type="InterPro" id="IPR004013">
    <property type="entry name" value="PHP_dom"/>
</dbReference>
<organism evidence="13">
    <name type="scientific">Sporolactobacillus sp. Y61</name>
    <dbReference type="NCBI Taxonomy" id="3160863"/>
    <lineage>
        <taxon>Bacteria</taxon>
        <taxon>Bacillati</taxon>
        <taxon>Bacillota</taxon>
        <taxon>Bacilli</taxon>
        <taxon>Bacillales</taxon>
        <taxon>Sporolactobacillaceae</taxon>
        <taxon>Sporolactobacillus</taxon>
    </lineage>
</organism>
<dbReference type="Gene3D" id="1.10.150.870">
    <property type="match status" value="1"/>
</dbReference>
<dbReference type="InterPro" id="IPR004365">
    <property type="entry name" value="NA-bd_OB_tRNA"/>
</dbReference>
<comment type="function">
    <text evidence="9">DNA polymerase III is a complex, multichain enzyme responsible for most of the replicative synthesis in bacteria. This DNA polymerase also exhibits 3' to 5' exonuclease activity. The alpha chain is the DNA polymerase.</text>
</comment>
<evidence type="ECO:0000256" key="9">
    <source>
        <dbReference type="ARBA" id="ARBA00025611"/>
    </source>
</evidence>
<evidence type="ECO:0000256" key="10">
    <source>
        <dbReference type="ARBA" id="ARBA00049244"/>
    </source>
</evidence>
<dbReference type="InterPro" id="IPR029460">
    <property type="entry name" value="DNAPol_HHH"/>
</dbReference>
<comment type="subcellular location">
    <subcellularLocation>
        <location evidence="1">Cytoplasm</location>
    </subcellularLocation>
</comment>
<dbReference type="NCBIfam" id="NF004226">
    <property type="entry name" value="PRK05673.1"/>
    <property type="match status" value="1"/>
</dbReference>
<dbReference type="EC" id="2.7.7.7" evidence="3"/>
<evidence type="ECO:0000256" key="6">
    <source>
        <dbReference type="ARBA" id="ARBA00022695"/>
    </source>
</evidence>
<dbReference type="EMBL" id="CP159510">
    <property type="protein sequence ID" value="XCJ16715.1"/>
    <property type="molecule type" value="Genomic_DNA"/>
</dbReference>
<dbReference type="GO" id="GO:0005737">
    <property type="term" value="C:cytoplasm"/>
    <property type="evidence" value="ECO:0007669"/>
    <property type="project" value="UniProtKB-SubCell"/>
</dbReference>
<dbReference type="CDD" id="cd04485">
    <property type="entry name" value="DnaE_OBF"/>
    <property type="match status" value="1"/>
</dbReference>
<dbReference type="InterPro" id="IPR011708">
    <property type="entry name" value="DNA_pol3_alpha_NTPase_dom"/>
</dbReference>
<dbReference type="Pfam" id="PF14579">
    <property type="entry name" value="HHH_6"/>
    <property type="match status" value="1"/>
</dbReference>
<sequence length="1125" mass="125792">MTFVHLHVHSAYSLLAGTCTVTQLAERAKSEGQTALALTDRNVLYGAVPFYHACKDAGIHPVIGMELSIRTDDRDRLHPDRDSNPGILVLLAKNHAGYVHLVKLSTLVQFNKEGRLDLRTVAKYAEGLIALSGGPDGDIDRLLAAGNVPAAEKLSRELKQIFNGRFYLECCRAYPYEGTLTDLGRSLHIPLVAASDIRYLDPKDERAYACLRCIDKGTVLTEYAPESGPGKSYLSAEEMERRFSDLPEALKNSGLIAAACQVDFSFGQVRVPRFPVPGGLSSDEYLRSLCEQALNKYSAPVTLEIRKRLDKELSVIVRMGFSDYFLIVADLVNHARVSGFMPGPGRGSAAGSLVAFLLKITEVDPIKYHLLFERFLNPERINMPDIDMDFPDVDRDKMIDYAYEKYGKEHVAQIITFGTLAAKAAIRDTGRVMGGDQRIADRLARLIPSAPKMTLEKAFNESAKLRRLLRESPEASSIFTLARQIEGLPRHSSIHAAGVVLSDRPLTELVPLQRGHGGIPVTQYPMEVLEPLGLLKMDFLGLRNLTFMREVIRRVSKKRGTQLTPEDIPANDTETFRMLGRGDTTGVFQLESDGMRQVLRKLRPTEFEDIVAVNALYRPGPVQFIDRYIRRKHGMEEIRYPHPDLAPILRPTWGVLVYQEQIMQIAVQMAGYSLGQADILRRAVGKKKRDLLENQKNDFISGCLKKGYERATAEQVFDLIVRFADYGFNRAHAVAYGMISYRLAYLKAHDPEVFMAAHLTSVAGNAEKLTTAVNEMRKAGLPLFPPSVNKSLMSFEPSGQGIRFGLSSIKNLGVGAIREIVGEREASGPYRNLFDLCRRISLRKVNRKSLEYLIFSGALDEFGTDRAVLLATLDRAIQAGEDEQKSATGQTALEFSDSSGEDYTEVPPLTGQEKLHYEKEALGFYLSGHPLERFRDRLYGLTTIGQAADEPTGTRCVLAALIQDMKIIRTRTGRPMAFLTLSDETRRMDAVCFSSYYEKLRPILQSDRLVIVEVKYSEGRGGAGQLNITRAVALKDYLSRYQKILLLNIDQAHYRPDILRGLKEIIRKNRGSHRIILHYENKGKTLALAPEYAVSLEQAGLETIRKLIGPKNVMIKSSRIFSRAK</sequence>
<keyword evidence="8" id="KW-0239">DNA-directed DNA polymerase</keyword>
<dbReference type="AlphaFoldDB" id="A0AAU8IFD8"/>
<dbReference type="SUPFAM" id="SSF89550">
    <property type="entry name" value="PHP domain-like"/>
    <property type="match status" value="1"/>
</dbReference>
<dbReference type="PANTHER" id="PTHR32294">
    <property type="entry name" value="DNA POLYMERASE III SUBUNIT ALPHA"/>
    <property type="match status" value="1"/>
</dbReference>
<evidence type="ECO:0000256" key="11">
    <source>
        <dbReference type="SAM" id="MobiDB-lite"/>
    </source>
</evidence>
<dbReference type="Pfam" id="PF17657">
    <property type="entry name" value="DNA_pol3_finger"/>
    <property type="match status" value="1"/>
</dbReference>
<dbReference type="InterPro" id="IPR016195">
    <property type="entry name" value="Pol/histidinol_Pase-like"/>
</dbReference>
<evidence type="ECO:0000256" key="7">
    <source>
        <dbReference type="ARBA" id="ARBA00022705"/>
    </source>
</evidence>
<dbReference type="InterPro" id="IPR004805">
    <property type="entry name" value="DnaE2/DnaE/PolC"/>
</dbReference>
<dbReference type="Gene3D" id="3.20.20.140">
    <property type="entry name" value="Metal-dependent hydrolases"/>
    <property type="match status" value="1"/>
</dbReference>
<protein>
    <recommendedName>
        <fullName evidence="4">DNA polymerase III subunit alpha</fullName>
        <ecNumber evidence="3">2.7.7.7</ecNumber>
    </recommendedName>
</protein>
<evidence type="ECO:0000256" key="3">
    <source>
        <dbReference type="ARBA" id="ARBA00012417"/>
    </source>
</evidence>
<dbReference type="NCBIfam" id="TIGR00594">
    <property type="entry name" value="polc"/>
    <property type="match status" value="1"/>
</dbReference>
<dbReference type="SMART" id="SM00481">
    <property type="entry name" value="POLIIIAc"/>
    <property type="match status" value="1"/>
</dbReference>
<evidence type="ECO:0000256" key="2">
    <source>
        <dbReference type="ARBA" id="ARBA00009496"/>
    </source>
</evidence>
<feature type="compositionally biased region" description="Polar residues" evidence="11">
    <location>
        <begin position="886"/>
        <end position="898"/>
    </location>
</feature>
<accession>A0AAU8IFD8</accession>
<evidence type="ECO:0000256" key="4">
    <source>
        <dbReference type="ARBA" id="ARBA00019114"/>
    </source>
</evidence>
<dbReference type="Pfam" id="PF01336">
    <property type="entry name" value="tRNA_anti-codon"/>
    <property type="match status" value="1"/>
</dbReference>
<feature type="domain" description="Polymerase/histidinol phosphatase N-terminal" evidence="12">
    <location>
        <begin position="4"/>
        <end position="71"/>
    </location>
</feature>
<keyword evidence="7" id="KW-0235">DNA replication</keyword>
<dbReference type="InterPro" id="IPR041931">
    <property type="entry name" value="DNA_pol3_alpha_thumb_dom"/>
</dbReference>
<evidence type="ECO:0000313" key="13">
    <source>
        <dbReference type="EMBL" id="XCJ16715.1"/>
    </source>
</evidence>
<dbReference type="Gene3D" id="1.10.10.1600">
    <property type="entry name" value="Bacterial DNA polymerase III alpha subunit, thumb domain"/>
    <property type="match status" value="1"/>
</dbReference>
<feature type="region of interest" description="Disordered" evidence="11">
    <location>
        <begin position="881"/>
        <end position="903"/>
    </location>
</feature>